<dbReference type="Proteomes" id="UP001168990">
    <property type="component" value="Unassembled WGS sequence"/>
</dbReference>
<gene>
    <name evidence="2" type="ORF">PV328_005410</name>
</gene>
<evidence type="ECO:0000256" key="1">
    <source>
        <dbReference type="SAM" id="MobiDB-lite"/>
    </source>
</evidence>
<evidence type="ECO:0000313" key="2">
    <source>
        <dbReference type="EMBL" id="KAK0172037.1"/>
    </source>
</evidence>
<keyword evidence="3" id="KW-1185">Reference proteome</keyword>
<dbReference type="AlphaFoldDB" id="A0AA39FLY0"/>
<reference evidence="2" key="2">
    <citation type="submission" date="2023-03" db="EMBL/GenBank/DDBJ databases">
        <authorList>
            <person name="Inwood S.N."/>
            <person name="Skelly J.G."/>
            <person name="Guhlin J."/>
            <person name="Harrop T.W.R."/>
            <person name="Goldson S.G."/>
            <person name="Dearden P.K."/>
        </authorList>
    </citation>
    <scope>NUCLEOTIDE SEQUENCE</scope>
    <source>
        <strain evidence="2">Irish</strain>
        <tissue evidence="2">Whole body</tissue>
    </source>
</reference>
<feature type="non-terminal residue" evidence="2">
    <location>
        <position position="1"/>
    </location>
</feature>
<name>A0AA39FLY0_9HYME</name>
<evidence type="ECO:0000313" key="3">
    <source>
        <dbReference type="Proteomes" id="UP001168990"/>
    </source>
</evidence>
<comment type="caution">
    <text evidence="2">The sequence shown here is derived from an EMBL/GenBank/DDBJ whole genome shotgun (WGS) entry which is preliminary data.</text>
</comment>
<protein>
    <submittedName>
        <fullName evidence="2">Uncharacterized protein</fullName>
    </submittedName>
</protein>
<reference evidence="2" key="1">
    <citation type="journal article" date="2023" name="bioRxiv">
        <title>Scaffold-level genome assemblies of two parasitoid biocontrol wasps reveal the parthenogenesis mechanism and an associated novel virus.</title>
        <authorList>
            <person name="Inwood S."/>
            <person name="Skelly J."/>
            <person name="Guhlin J."/>
            <person name="Harrop T."/>
            <person name="Goldson S."/>
            <person name="Dearden P."/>
        </authorList>
    </citation>
    <scope>NUCLEOTIDE SEQUENCE</scope>
    <source>
        <strain evidence="2">Irish</strain>
        <tissue evidence="2">Whole body</tissue>
    </source>
</reference>
<dbReference type="EMBL" id="JAQQBS010000002">
    <property type="protein sequence ID" value="KAK0172037.1"/>
    <property type="molecule type" value="Genomic_DNA"/>
</dbReference>
<feature type="region of interest" description="Disordered" evidence="1">
    <location>
        <begin position="1"/>
        <end position="26"/>
    </location>
</feature>
<accession>A0AA39FLY0</accession>
<organism evidence="2 3">
    <name type="scientific">Microctonus aethiopoides</name>
    <dbReference type="NCBI Taxonomy" id="144406"/>
    <lineage>
        <taxon>Eukaryota</taxon>
        <taxon>Metazoa</taxon>
        <taxon>Ecdysozoa</taxon>
        <taxon>Arthropoda</taxon>
        <taxon>Hexapoda</taxon>
        <taxon>Insecta</taxon>
        <taxon>Pterygota</taxon>
        <taxon>Neoptera</taxon>
        <taxon>Endopterygota</taxon>
        <taxon>Hymenoptera</taxon>
        <taxon>Apocrita</taxon>
        <taxon>Ichneumonoidea</taxon>
        <taxon>Braconidae</taxon>
        <taxon>Euphorinae</taxon>
        <taxon>Microctonus</taxon>
    </lineage>
</organism>
<sequence>IQSVSDISGKKYNDDDTNSSDDEDKNKCVIGTFETKKLSAQVIKRRQSRALIIMGSDVMGFPTDVREENLAVLATQSRESILQKFGKVRKVLLPPSREPINK</sequence>
<proteinExistence type="predicted"/>